<evidence type="ECO:0000256" key="10">
    <source>
        <dbReference type="ARBA" id="ARBA00022982"/>
    </source>
</evidence>
<keyword evidence="7" id="KW-0597">Phosphoprotein</keyword>
<dbReference type="Proteomes" id="UP001498771">
    <property type="component" value="Unassembled WGS sequence"/>
</dbReference>
<dbReference type="RefSeq" id="XP_064767366.1">
    <property type="nucleotide sequence ID" value="XM_064912970.1"/>
</dbReference>
<comment type="subcellular location">
    <subcellularLocation>
        <location evidence="2">Mitochondrion inner membrane</location>
        <topology evidence="2">Peripheral membrane protein</topology>
        <orientation evidence="2">Matrix side</orientation>
    </subcellularLocation>
</comment>
<dbReference type="InterPro" id="IPR033034">
    <property type="entry name" value="NDUFB9"/>
</dbReference>
<evidence type="ECO:0000256" key="9">
    <source>
        <dbReference type="ARBA" id="ARBA00022792"/>
    </source>
</evidence>
<name>A0ABR1F5F9_9ASCO</name>
<keyword evidence="6" id="KW-0813">Transport</keyword>
<organism evidence="18 19">
    <name type="scientific">Myxozyma melibiosi</name>
    <dbReference type="NCBI Taxonomy" id="54550"/>
    <lineage>
        <taxon>Eukaryota</taxon>
        <taxon>Fungi</taxon>
        <taxon>Dikarya</taxon>
        <taxon>Ascomycota</taxon>
        <taxon>Saccharomycotina</taxon>
        <taxon>Lipomycetes</taxon>
        <taxon>Lipomycetales</taxon>
        <taxon>Lipomycetaceae</taxon>
        <taxon>Myxozyma</taxon>
    </lineage>
</organism>
<evidence type="ECO:0000256" key="14">
    <source>
        <dbReference type="ARBA" id="ARBA00030192"/>
    </source>
</evidence>
<dbReference type="EMBL" id="JBBJBU010000008">
    <property type="protein sequence ID" value="KAK7204333.1"/>
    <property type="molecule type" value="Genomic_DNA"/>
</dbReference>
<evidence type="ECO:0000256" key="11">
    <source>
        <dbReference type="ARBA" id="ARBA00022990"/>
    </source>
</evidence>
<comment type="function">
    <text evidence="1">Accessory subunit of the mitochondrial membrane respiratory chain NADH dehydrogenase (Complex I), that is believed to be not involved in catalysis. Complex I functions in the transfer of electrons from NADH to the respiratory chain. The immediate electron acceptor for the enzyme is believed to be ubiquinone.</text>
</comment>
<dbReference type="GeneID" id="90038482"/>
<evidence type="ECO:0000313" key="19">
    <source>
        <dbReference type="Proteomes" id="UP001498771"/>
    </source>
</evidence>
<evidence type="ECO:0000256" key="3">
    <source>
        <dbReference type="ARBA" id="ARBA00009508"/>
    </source>
</evidence>
<evidence type="ECO:0000256" key="6">
    <source>
        <dbReference type="ARBA" id="ARBA00022448"/>
    </source>
</evidence>
<keyword evidence="11" id="KW-0007">Acetylation</keyword>
<evidence type="ECO:0000256" key="4">
    <source>
        <dbReference type="ARBA" id="ARBA00011790"/>
    </source>
</evidence>
<comment type="similarity">
    <text evidence="3">Belongs to the complex I LYR family.</text>
</comment>
<keyword evidence="9" id="KW-0999">Mitochondrion inner membrane</keyword>
<feature type="region of interest" description="Disordered" evidence="16">
    <location>
        <begin position="71"/>
        <end position="103"/>
    </location>
</feature>
<dbReference type="Pfam" id="PF05347">
    <property type="entry name" value="Complex1_LYR"/>
    <property type="match status" value="1"/>
</dbReference>
<dbReference type="InterPro" id="IPR008011">
    <property type="entry name" value="Complex1_LYR_dom"/>
</dbReference>
<gene>
    <name evidence="18" type="ORF">BZA70DRAFT_280512</name>
</gene>
<evidence type="ECO:0000256" key="15">
    <source>
        <dbReference type="ARBA" id="ARBA00032528"/>
    </source>
</evidence>
<feature type="compositionally biased region" description="Pro residues" evidence="16">
    <location>
        <begin position="94"/>
        <end position="103"/>
    </location>
</feature>
<reference evidence="18 19" key="1">
    <citation type="submission" date="2024-03" db="EMBL/GenBank/DDBJ databases">
        <title>Genome-scale model development and genomic sequencing of the oleaginous clade Lipomyces.</title>
        <authorList>
            <consortium name="Lawrence Berkeley National Laboratory"/>
            <person name="Czajka J.J."/>
            <person name="Han Y."/>
            <person name="Kim J."/>
            <person name="Mondo S.J."/>
            <person name="Hofstad B.A."/>
            <person name="Robles A."/>
            <person name="Haridas S."/>
            <person name="Riley R."/>
            <person name="LaButti K."/>
            <person name="Pangilinan J."/>
            <person name="Andreopoulos W."/>
            <person name="Lipzen A."/>
            <person name="Yan J."/>
            <person name="Wang M."/>
            <person name="Ng V."/>
            <person name="Grigoriev I.V."/>
            <person name="Spatafora J.W."/>
            <person name="Magnuson J.K."/>
            <person name="Baker S.E."/>
            <person name="Pomraning K.R."/>
        </authorList>
    </citation>
    <scope>NUCLEOTIDE SEQUENCE [LARGE SCALE GENOMIC DNA]</scope>
    <source>
        <strain evidence="18 19">Phaff 52-87</strain>
    </source>
</reference>
<protein>
    <recommendedName>
        <fullName evidence="5">NADH dehydrogenase [ubiquinone] 1 beta subcomplex subunit 9</fullName>
    </recommendedName>
    <alternativeName>
        <fullName evidence="14">Complex I-B22</fullName>
    </alternativeName>
    <alternativeName>
        <fullName evidence="15">NADH-ubiquinone oxidoreductase B22 subunit</fullName>
    </alternativeName>
</protein>
<accession>A0ABR1F5F9</accession>
<evidence type="ECO:0000256" key="13">
    <source>
        <dbReference type="ARBA" id="ARBA00023136"/>
    </source>
</evidence>
<evidence type="ECO:0000259" key="17">
    <source>
        <dbReference type="Pfam" id="PF05347"/>
    </source>
</evidence>
<sequence length="103" mass="11974">MSAFTPFSPQHVFSIYRRALRTTLSWTIRRDIWRQEALQIRAQLESNKDVIDPRKIRELITAAELKLRAGRHPDPYIPPSRPGGSKYERNFPPSCEPPIDGPY</sequence>
<evidence type="ECO:0000256" key="2">
    <source>
        <dbReference type="ARBA" id="ARBA00004443"/>
    </source>
</evidence>
<keyword evidence="8" id="KW-0679">Respiratory chain</keyword>
<dbReference type="PANTHER" id="PTHR12868:SF0">
    <property type="entry name" value="NADH DEHYDROGENASE [UBIQUINONE] 1 BETA SUBCOMPLEX SUBUNIT 9"/>
    <property type="match status" value="1"/>
</dbReference>
<evidence type="ECO:0000256" key="16">
    <source>
        <dbReference type="SAM" id="MobiDB-lite"/>
    </source>
</evidence>
<dbReference type="CDD" id="cd20263">
    <property type="entry name" value="Complex1_LYR_NDUFB9_LYRM3"/>
    <property type="match status" value="1"/>
</dbReference>
<comment type="subunit">
    <text evidence="4">Mammalian complex I is composed of 45 different subunits.</text>
</comment>
<keyword evidence="19" id="KW-1185">Reference proteome</keyword>
<dbReference type="PANTHER" id="PTHR12868">
    <property type="entry name" value="NADH-UBIQUINONE OXIDOREDUCTASE B22 SUBUNIT"/>
    <property type="match status" value="1"/>
</dbReference>
<comment type="caution">
    <text evidence="18">The sequence shown here is derived from an EMBL/GenBank/DDBJ whole genome shotgun (WGS) entry which is preliminary data.</text>
</comment>
<proteinExistence type="inferred from homology"/>
<evidence type="ECO:0000256" key="8">
    <source>
        <dbReference type="ARBA" id="ARBA00022660"/>
    </source>
</evidence>
<evidence type="ECO:0000256" key="1">
    <source>
        <dbReference type="ARBA" id="ARBA00002920"/>
    </source>
</evidence>
<evidence type="ECO:0000256" key="12">
    <source>
        <dbReference type="ARBA" id="ARBA00023128"/>
    </source>
</evidence>
<keyword evidence="12" id="KW-0496">Mitochondrion</keyword>
<keyword evidence="10" id="KW-0249">Electron transport</keyword>
<feature type="domain" description="Complex 1 LYR protein" evidence="17">
    <location>
        <begin position="11"/>
        <end position="67"/>
    </location>
</feature>
<keyword evidence="13" id="KW-0472">Membrane</keyword>
<evidence type="ECO:0000256" key="7">
    <source>
        <dbReference type="ARBA" id="ARBA00022553"/>
    </source>
</evidence>
<evidence type="ECO:0000313" key="18">
    <source>
        <dbReference type="EMBL" id="KAK7204333.1"/>
    </source>
</evidence>
<evidence type="ECO:0000256" key="5">
    <source>
        <dbReference type="ARBA" id="ARBA00018684"/>
    </source>
</evidence>
<dbReference type="InterPro" id="IPR045292">
    <property type="entry name" value="Complex1_LYR_NDUFB9_LYRM3"/>
</dbReference>